<dbReference type="Proteomes" id="UP000250991">
    <property type="component" value="Unassembled WGS sequence"/>
</dbReference>
<protein>
    <submittedName>
        <fullName evidence="1">Uncharacterized protein</fullName>
    </submittedName>
</protein>
<dbReference type="AlphaFoldDB" id="A0A2X3JRI0"/>
<gene>
    <name evidence="1" type="ORF">NCTC8009_02149</name>
</gene>
<evidence type="ECO:0000313" key="2">
    <source>
        <dbReference type="Proteomes" id="UP000250991"/>
    </source>
</evidence>
<dbReference type="EMBL" id="UARW01000010">
    <property type="protein sequence ID" value="SQD01717.1"/>
    <property type="molecule type" value="Genomic_DNA"/>
</dbReference>
<sequence length="55" mass="6202">MSNLSLKNKNILVNKFTELLSDSSFDDAVTIGTNSRSKVNTRFQLANEILWGLEK</sequence>
<evidence type="ECO:0000313" key="1">
    <source>
        <dbReference type="EMBL" id="SQD01717.1"/>
    </source>
</evidence>
<accession>A0A2X3JRI0</accession>
<reference evidence="1 2" key="1">
    <citation type="submission" date="2018-06" db="EMBL/GenBank/DDBJ databases">
        <authorList>
            <consortium name="Pathogen Informatics"/>
            <person name="Doyle S."/>
        </authorList>
    </citation>
    <scope>NUCLEOTIDE SEQUENCE [LARGE SCALE GENOMIC DNA]</scope>
    <source>
        <strain evidence="1 2">NCTC8009</strain>
    </source>
</reference>
<name>A0A2X3JRI0_ECOLX</name>
<proteinExistence type="predicted"/>
<organism evidence="1 2">
    <name type="scientific">Escherichia coli</name>
    <dbReference type="NCBI Taxonomy" id="562"/>
    <lineage>
        <taxon>Bacteria</taxon>
        <taxon>Pseudomonadati</taxon>
        <taxon>Pseudomonadota</taxon>
        <taxon>Gammaproteobacteria</taxon>
        <taxon>Enterobacterales</taxon>
        <taxon>Enterobacteriaceae</taxon>
        <taxon>Escherichia</taxon>
    </lineage>
</organism>